<reference evidence="2" key="1">
    <citation type="submission" date="2018-05" db="EMBL/GenBank/DDBJ databases">
        <authorList>
            <person name="Lanie J.A."/>
            <person name="Ng W.-L."/>
            <person name="Kazmierczak K.M."/>
            <person name="Andrzejewski T.M."/>
            <person name="Davidsen T.M."/>
            <person name="Wayne K.J."/>
            <person name="Tettelin H."/>
            <person name="Glass J.I."/>
            <person name="Rusch D."/>
            <person name="Podicherti R."/>
            <person name="Tsui H.-C.T."/>
            <person name="Winkler M.E."/>
        </authorList>
    </citation>
    <scope>NUCLEOTIDE SEQUENCE</scope>
</reference>
<protein>
    <submittedName>
        <fullName evidence="2">Uncharacterized protein</fullName>
    </submittedName>
</protein>
<keyword evidence="1" id="KW-0812">Transmembrane</keyword>
<organism evidence="2">
    <name type="scientific">marine metagenome</name>
    <dbReference type="NCBI Taxonomy" id="408172"/>
    <lineage>
        <taxon>unclassified sequences</taxon>
        <taxon>metagenomes</taxon>
        <taxon>ecological metagenomes</taxon>
    </lineage>
</organism>
<accession>A0A381XFV4</accession>
<feature type="transmembrane region" description="Helical" evidence="1">
    <location>
        <begin position="12"/>
        <end position="34"/>
    </location>
</feature>
<keyword evidence="1" id="KW-0472">Membrane</keyword>
<dbReference type="AlphaFoldDB" id="A0A381XFV4"/>
<proteinExistence type="predicted"/>
<keyword evidence="1" id="KW-1133">Transmembrane helix</keyword>
<sequence>MSFCYNKVWFVLLGKSLVFVGLLTVIGIGLYFWISKKLKNRLDQHPLL</sequence>
<name>A0A381XFV4_9ZZZZ</name>
<evidence type="ECO:0000256" key="1">
    <source>
        <dbReference type="SAM" id="Phobius"/>
    </source>
</evidence>
<gene>
    <name evidence="2" type="ORF">METZ01_LOCUS116007</name>
</gene>
<dbReference type="EMBL" id="UINC01014891">
    <property type="protein sequence ID" value="SVA63153.1"/>
    <property type="molecule type" value="Genomic_DNA"/>
</dbReference>
<evidence type="ECO:0000313" key="2">
    <source>
        <dbReference type="EMBL" id="SVA63153.1"/>
    </source>
</evidence>